<dbReference type="EMBL" id="CP112866">
    <property type="protein sequence ID" value="UZW20848.1"/>
    <property type="molecule type" value="Genomic_DNA"/>
</dbReference>
<proteinExistence type="predicted"/>
<feature type="region of interest" description="Disordered" evidence="1">
    <location>
        <begin position="86"/>
        <end position="106"/>
    </location>
</feature>
<dbReference type="RefSeq" id="WP_259284330.1">
    <property type="nucleotide sequence ID" value="NZ_CP112866.1"/>
</dbReference>
<name>A0ABY6QQ31_9PSED</name>
<keyword evidence="3" id="KW-1185">Reference proteome</keyword>
<organism evidence="2 3">
    <name type="scientific">Pseudomonas quebecensis</name>
    <dbReference type="NCBI Taxonomy" id="2995174"/>
    <lineage>
        <taxon>Bacteria</taxon>
        <taxon>Pseudomonadati</taxon>
        <taxon>Pseudomonadota</taxon>
        <taxon>Gammaproteobacteria</taxon>
        <taxon>Pseudomonadales</taxon>
        <taxon>Pseudomonadaceae</taxon>
        <taxon>Pseudomonas</taxon>
    </lineage>
</organism>
<accession>A0ABY6QQ31</accession>
<reference evidence="2" key="1">
    <citation type="submission" date="2022-11" db="EMBL/GenBank/DDBJ databases">
        <title>Taxonomic description of a new Pseudomonas species.</title>
        <authorList>
            <person name="Tambong J.T."/>
        </authorList>
    </citation>
    <scope>NUCLEOTIDE SEQUENCE</scope>
    <source>
        <strain evidence="2">S1Bt42</strain>
    </source>
</reference>
<evidence type="ECO:0000256" key="1">
    <source>
        <dbReference type="SAM" id="MobiDB-lite"/>
    </source>
</evidence>
<evidence type="ECO:0000313" key="2">
    <source>
        <dbReference type="EMBL" id="UZW20848.1"/>
    </source>
</evidence>
<sequence>MKNRQDNASALPALLRTAGSVDTLETNSFCCVAAGIIAPPNTTAEALIPHEKLRGAALAAATLNAQERARAQPYVGYTQTSDTIELPLEGKTGRHDGQADLIGRAA</sequence>
<evidence type="ECO:0000313" key="3">
    <source>
        <dbReference type="Proteomes" id="UP001164116"/>
    </source>
</evidence>
<dbReference type="Proteomes" id="UP001164116">
    <property type="component" value="Chromosome"/>
</dbReference>
<protein>
    <submittedName>
        <fullName evidence="2">Uncharacterized protein</fullName>
    </submittedName>
</protein>
<gene>
    <name evidence="2" type="ORF">OSC50_11085</name>
</gene>